<proteinExistence type="predicted"/>
<name>W9RF27_9ROSA</name>
<keyword evidence="2" id="KW-1185">Reference proteome</keyword>
<dbReference type="AlphaFoldDB" id="W9RF27"/>
<organism evidence="1 2">
    <name type="scientific">Morus notabilis</name>
    <dbReference type="NCBI Taxonomy" id="981085"/>
    <lineage>
        <taxon>Eukaryota</taxon>
        <taxon>Viridiplantae</taxon>
        <taxon>Streptophyta</taxon>
        <taxon>Embryophyta</taxon>
        <taxon>Tracheophyta</taxon>
        <taxon>Spermatophyta</taxon>
        <taxon>Magnoliopsida</taxon>
        <taxon>eudicotyledons</taxon>
        <taxon>Gunneridae</taxon>
        <taxon>Pentapetalae</taxon>
        <taxon>rosids</taxon>
        <taxon>fabids</taxon>
        <taxon>Rosales</taxon>
        <taxon>Moraceae</taxon>
        <taxon>Moreae</taxon>
        <taxon>Morus</taxon>
    </lineage>
</organism>
<sequence>MPIFNNMSPSKDLQALVTVASIGVTQPCSGTYGCIFVAMEISFLGKPARWSDHRIKKLPYPSH</sequence>
<evidence type="ECO:0000313" key="1">
    <source>
        <dbReference type="EMBL" id="EXB88245.1"/>
    </source>
</evidence>
<accession>W9RF27</accession>
<gene>
    <name evidence="1" type="ORF">L484_011675</name>
</gene>
<reference evidence="2" key="1">
    <citation type="submission" date="2013-01" db="EMBL/GenBank/DDBJ databases">
        <title>Draft Genome Sequence of a Mulberry Tree, Morus notabilis C.K. Schneid.</title>
        <authorList>
            <person name="He N."/>
            <person name="Zhao S."/>
        </authorList>
    </citation>
    <scope>NUCLEOTIDE SEQUENCE</scope>
</reference>
<dbReference type="Proteomes" id="UP000030645">
    <property type="component" value="Unassembled WGS sequence"/>
</dbReference>
<evidence type="ECO:0000313" key="2">
    <source>
        <dbReference type="Proteomes" id="UP000030645"/>
    </source>
</evidence>
<protein>
    <submittedName>
        <fullName evidence="1">Uncharacterized protein</fullName>
    </submittedName>
</protein>
<dbReference type="EMBL" id="KE344949">
    <property type="protein sequence ID" value="EXB88245.1"/>
    <property type="molecule type" value="Genomic_DNA"/>
</dbReference>